<dbReference type="InterPro" id="IPR011083">
    <property type="entry name" value="Phage_tail_collar_dom"/>
</dbReference>
<dbReference type="Gene3D" id="3.90.1340.10">
    <property type="entry name" value="Phage tail collar domain"/>
    <property type="match status" value="2"/>
</dbReference>
<sequence>MDNYLSEIRAFAFPFVPRGWLPCDGRSLPVATNLALYHLIGNTYGGDGNTFKLPDLRERVTIGNGPAYPYFAQGGEERHPLTENEMPRHTHQAVASTINRDSSTPEGHYWPADSGYTKESNALMSVAALVLVGYGKGHDNMSPYQAINYAIATEGIFPSGNFGGYLGSIKLFPGKLESEDCVPCDGRVLPIASHTALFSLLGSSYGGDGKTTFALPDLRGRAPVCFATGRHDFGLTEYQLGQAAGVTTVTLTPDQMPVHYHPAVASINGNVQSPEGQVWANDDNRPPVKCFASQKGAGAPMNRTALGEVGGDQPHNNMMPFQAIQYLIVRAGFYPQRP</sequence>
<dbReference type="RefSeq" id="WP_188937861.1">
    <property type="nucleotide sequence ID" value="NZ_BMIA01000004.1"/>
</dbReference>
<dbReference type="Pfam" id="PF07484">
    <property type="entry name" value="Collar"/>
    <property type="match status" value="2"/>
</dbReference>
<evidence type="ECO:0000313" key="3">
    <source>
        <dbReference type="Proteomes" id="UP000600214"/>
    </source>
</evidence>
<gene>
    <name evidence="2" type="ORF">GCM10007423_51570</name>
</gene>
<dbReference type="SUPFAM" id="SSF88874">
    <property type="entry name" value="Receptor-binding domain of short tail fibre protein gp12"/>
    <property type="match status" value="2"/>
</dbReference>
<dbReference type="Proteomes" id="UP000600214">
    <property type="component" value="Unassembled WGS sequence"/>
</dbReference>
<dbReference type="InterPro" id="IPR037053">
    <property type="entry name" value="Phage_tail_collar_dom_sf"/>
</dbReference>
<organism evidence="2 3">
    <name type="scientific">Dyadobacter endophyticus</name>
    <dbReference type="NCBI Taxonomy" id="1749036"/>
    <lineage>
        <taxon>Bacteria</taxon>
        <taxon>Pseudomonadati</taxon>
        <taxon>Bacteroidota</taxon>
        <taxon>Cytophagia</taxon>
        <taxon>Cytophagales</taxon>
        <taxon>Spirosomataceae</taxon>
        <taxon>Dyadobacter</taxon>
    </lineage>
</organism>
<dbReference type="EMBL" id="BMIA01000004">
    <property type="protein sequence ID" value="GGH49526.1"/>
    <property type="molecule type" value="Genomic_DNA"/>
</dbReference>
<protein>
    <recommendedName>
        <fullName evidence="1">Phage tail collar domain-containing protein</fullName>
    </recommendedName>
</protein>
<keyword evidence="3" id="KW-1185">Reference proteome</keyword>
<comment type="caution">
    <text evidence="2">The sequence shown here is derived from an EMBL/GenBank/DDBJ whole genome shotgun (WGS) entry which is preliminary data.</text>
</comment>
<evidence type="ECO:0000313" key="2">
    <source>
        <dbReference type="EMBL" id="GGH49526.1"/>
    </source>
</evidence>
<reference evidence="3" key="1">
    <citation type="journal article" date="2019" name="Int. J. Syst. Evol. Microbiol.">
        <title>The Global Catalogue of Microorganisms (GCM) 10K type strain sequencing project: providing services to taxonomists for standard genome sequencing and annotation.</title>
        <authorList>
            <consortium name="The Broad Institute Genomics Platform"/>
            <consortium name="The Broad Institute Genome Sequencing Center for Infectious Disease"/>
            <person name="Wu L."/>
            <person name="Ma J."/>
        </authorList>
    </citation>
    <scope>NUCLEOTIDE SEQUENCE [LARGE SCALE GENOMIC DNA]</scope>
    <source>
        <strain evidence="3">CGMCC 1.15288</strain>
    </source>
</reference>
<accession>A0ABQ1Z6P1</accession>
<proteinExistence type="predicted"/>
<feature type="domain" description="Phage tail collar" evidence="1">
    <location>
        <begin position="7"/>
        <end position="60"/>
    </location>
</feature>
<feature type="domain" description="Phage tail collar" evidence="1">
    <location>
        <begin position="167"/>
        <end position="223"/>
    </location>
</feature>
<name>A0ABQ1Z6P1_9BACT</name>
<evidence type="ECO:0000259" key="1">
    <source>
        <dbReference type="Pfam" id="PF07484"/>
    </source>
</evidence>